<evidence type="ECO:0000313" key="1">
    <source>
        <dbReference type="EMBL" id="CAA9445187.1"/>
    </source>
</evidence>
<proteinExistence type="predicted"/>
<feature type="non-terminal residue" evidence="1">
    <location>
        <position position="74"/>
    </location>
</feature>
<accession>A0A6J4QID7</accession>
<organism evidence="1">
    <name type="scientific">uncultured Pseudonocardia sp</name>
    <dbReference type="NCBI Taxonomy" id="211455"/>
    <lineage>
        <taxon>Bacteria</taxon>
        <taxon>Bacillati</taxon>
        <taxon>Actinomycetota</taxon>
        <taxon>Actinomycetes</taxon>
        <taxon>Pseudonocardiales</taxon>
        <taxon>Pseudonocardiaceae</taxon>
        <taxon>Pseudonocardia</taxon>
        <taxon>environmental samples</taxon>
    </lineage>
</organism>
<feature type="non-terminal residue" evidence="1">
    <location>
        <position position="1"/>
    </location>
</feature>
<protein>
    <submittedName>
        <fullName evidence="1">Uncharacterized protein</fullName>
    </submittedName>
</protein>
<reference evidence="1" key="1">
    <citation type="submission" date="2020-02" db="EMBL/GenBank/DDBJ databases">
        <authorList>
            <person name="Meier V. D."/>
        </authorList>
    </citation>
    <scope>NUCLEOTIDE SEQUENCE</scope>
    <source>
        <strain evidence="1">AVDCRST_MAG66</strain>
    </source>
</reference>
<sequence>CHRTRWPSGSASRWRAPCREAWLSSPGSHRGRRSGRRRYPGIGFHGLRVLPNAFITARRVNATNATGRASRWLG</sequence>
<dbReference type="AlphaFoldDB" id="A0A6J4QID7"/>
<gene>
    <name evidence="1" type="ORF">AVDCRST_MAG66-4367</name>
</gene>
<dbReference type="EMBL" id="CADCUS010000588">
    <property type="protein sequence ID" value="CAA9445187.1"/>
    <property type="molecule type" value="Genomic_DNA"/>
</dbReference>
<name>A0A6J4QID7_9PSEU</name>